<keyword evidence="2" id="KW-1185">Reference proteome</keyword>
<gene>
    <name evidence="1" type="ORF">SAMN05445060_1132</name>
</gene>
<dbReference type="AlphaFoldDB" id="A0A1N7E2Z2"/>
<dbReference type="SUPFAM" id="SSF55961">
    <property type="entry name" value="Bet v1-like"/>
    <property type="match status" value="1"/>
</dbReference>
<organism evidence="1 2">
    <name type="scientific">Williamsia sterculiae</name>
    <dbReference type="NCBI Taxonomy" id="1344003"/>
    <lineage>
        <taxon>Bacteria</taxon>
        <taxon>Bacillati</taxon>
        <taxon>Actinomycetota</taxon>
        <taxon>Actinomycetes</taxon>
        <taxon>Mycobacteriales</taxon>
        <taxon>Nocardiaceae</taxon>
        <taxon>Williamsia</taxon>
    </lineage>
</organism>
<evidence type="ECO:0000313" key="2">
    <source>
        <dbReference type="Proteomes" id="UP000186218"/>
    </source>
</evidence>
<dbReference type="RefSeq" id="WP_076477511.1">
    <property type="nucleotide sequence ID" value="NZ_FTNT01000002.1"/>
</dbReference>
<dbReference type="Proteomes" id="UP000186218">
    <property type="component" value="Unassembled WGS sequence"/>
</dbReference>
<dbReference type="EMBL" id="FTNT01000002">
    <property type="protein sequence ID" value="SIR82459.1"/>
    <property type="molecule type" value="Genomic_DNA"/>
</dbReference>
<dbReference type="InterPro" id="IPR019587">
    <property type="entry name" value="Polyketide_cyclase/dehydratase"/>
</dbReference>
<evidence type="ECO:0000313" key="1">
    <source>
        <dbReference type="EMBL" id="SIR82459.1"/>
    </source>
</evidence>
<dbReference type="STRING" id="1344003.SAMN05445060_1132"/>
<dbReference type="OrthoDB" id="9807923at2"/>
<dbReference type="InterPro" id="IPR023393">
    <property type="entry name" value="START-like_dom_sf"/>
</dbReference>
<reference evidence="1 2" key="1">
    <citation type="submission" date="2017-01" db="EMBL/GenBank/DDBJ databases">
        <authorList>
            <person name="Mah S.A."/>
            <person name="Swanson W.J."/>
            <person name="Moy G.W."/>
            <person name="Vacquier V.D."/>
        </authorList>
    </citation>
    <scope>NUCLEOTIDE SEQUENCE [LARGE SCALE GENOMIC DNA]</scope>
    <source>
        <strain evidence="1 2">CPCC 203464</strain>
    </source>
</reference>
<proteinExistence type="predicted"/>
<protein>
    <submittedName>
        <fullName evidence="1">Polyketide cyclase / dehydrase and lipid transport</fullName>
    </submittedName>
</protein>
<dbReference type="Gene3D" id="3.30.530.20">
    <property type="match status" value="1"/>
</dbReference>
<dbReference type="CDD" id="cd07818">
    <property type="entry name" value="SRPBCC_1"/>
    <property type="match status" value="1"/>
</dbReference>
<accession>A0A1N7E2Z2</accession>
<sequence>MAPASFTVARSTVVAADPTVIHPLIDDFRQWPQWSPWEGVDPQLDRQYTGPDRGVGARYEWRGNRKAGQGSMTITASDPSRVVLDLHFLKPFASSSVATFLLVGTGDGTEVTWTMQGENRGLAKVFGRFISMDKLVGGDFEKGLAALKSVAEQRG</sequence>
<name>A0A1N7E2Z2_9NOCA</name>
<dbReference type="Pfam" id="PF10604">
    <property type="entry name" value="Polyketide_cyc2"/>
    <property type="match status" value="1"/>
</dbReference>